<dbReference type="Gene3D" id="1.10.3720.10">
    <property type="entry name" value="MetI-like"/>
    <property type="match status" value="1"/>
</dbReference>
<dbReference type="NCBIfam" id="NF011624">
    <property type="entry name" value="PRK15050.1"/>
    <property type="match status" value="1"/>
</dbReference>
<feature type="transmembrane region" description="Helical" evidence="8">
    <location>
        <begin position="99"/>
        <end position="122"/>
    </location>
</feature>
<comment type="caution">
    <text evidence="11">The sequence shown here is derived from an EMBL/GenBank/DDBJ whole genome shotgun (WGS) entry which is preliminary data.</text>
</comment>
<sequence>MRRAHGLWVLPPALLVAGVFGYPLVLVALQSARTDGGAWTALSWRLVTGSHEFQAAIGATVLIAVAATAGCLLLGTFFALVIAFVPFPGARLVSRLVDTMLAFPSFLIALSFTFLYGAAGVLHAAGVPISGFLYTRWCVILAEITFYTPFVMRPVLAAFTQVPADRLNVAASLGARPWRVVRQVILPEALPALAASGSLTLLLTLNEFGIVLFIGAKDVTTLPMLVETKGVVTFDYPGACVVAVVEVALSLALYSLYRWVFRRYERSGSARPAPRHEPDQSPGGDRAALVA</sequence>
<keyword evidence="3" id="KW-1003">Cell membrane</keyword>
<feature type="region of interest" description="Disordered" evidence="9">
    <location>
        <begin position="269"/>
        <end position="291"/>
    </location>
</feature>
<evidence type="ECO:0000256" key="2">
    <source>
        <dbReference type="ARBA" id="ARBA00022448"/>
    </source>
</evidence>
<evidence type="ECO:0000256" key="3">
    <source>
        <dbReference type="ARBA" id="ARBA00022475"/>
    </source>
</evidence>
<dbReference type="InterPro" id="IPR017636">
    <property type="entry name" value="AminoethylPonate_ABC_perm-PhnU"/>
</dbReference>
<dbReference type="SUPFAM" id="SSF161098">
    <property type="entry name" value="MetI-like"/>
    <property type="match status" value="1"/>
</dbReference>
<dbReference type="InterPro" id="IPR000515">
    <property type="entry name" value="MetI-like"/>
</dbReference>
<dbReference type="RefSeq" id="WP_345631088.1">
    <property type="nucleotide sequence ID" value="NZ_BAABJQ010000010.1"/>
</dbReference>
<feature type="transmembrane region" description="Helical" evidence="8">
    <location>
        <begin position="134"/>
        <end position="152"/>
    </location>
</feature>
<keyword evidence="4" id="KW-0997">Cell inner membrane</keyword>
<name>A0ABP9RV10_9ACTN</name>
<evidence type="ECO:0000313" key="12">
    <source>
        <dbReference type="Proteomes" id="UP001501570"/>
    </source>
</evidence>
<evidence type="ECO:0000313" key="11">
    <source>
        <dbReference type="EMBL" id="GAA5187736.1"/>
    </source>
</evidence>
<dbReference type="InterPro" id="IPR035906">
    <property type="entry name" value="MetI-like_sf"/>
</dbReference>
<evidence type="ECO:0000256" key="5">
    <source>
        <dbReference type="ARBA" id="ARBA00022692"/>
    </source>
</evidence>
<organism evidence="11 12">
    <name type="scientific">Rugosimonospora acidiphila</name>
    <dbReference type="NCBI Taxonomy" id="556531"/>
    <lineage>
        <taxon>Bacteria</taxon>
        <taxon>Bacillati</taxon>
        <taxon>Actinomycetota</taxon>
        <taxon>Actinomycetes</taxon>
        <taxon>Micromonosporales</taxon>
        <taxon>Micromonosporaceae</taxon>
        <taxon>Rugosimonospora</taxon>
    </lineage>
</organism>
<reference evidence="12" key="1">
    <citation type="journal article" date="2019" name="Int. J. Syst. Evol. Microbiol.">
        <title>The Global Catalogue of Microorganisms (GCM) 10K type strain sequencing project: providing services to taxonomists for standard genome sequencing and annotation.</title>
        <authorList>
            <consortium name="The Broad Institute Genomics Platform"/>
            <consortium name="The Broad Institute Genome Sequencing Center for Infectious Disease"/>
            <person name="Wu L."/>
            <person name="Ma J."/>
        </authorList>
    </citation>
    <scope>NUCLEOTIDE SEQUENCE [LARGE SCALE GENOMIC DNA]</scope>
    <source>
        <strain evidence="12">JCM 18304</strain>
    </source>
</reference>
<comment type="subcellular location">
    <subcellularLocation>
        <location evidence="1">Cell inner membrane</location>
        <topology evidence="1">Multi-pass membrane protein</topology>
    </subcellularLocation>
    <subcellularLocation>
        <location evidence="8">Cell membrane</location>
        <topology evidence="8">Multi-pass membrane protein</topology>
    </subcellularLocation>
</comment>
<keyword evidence="12" id="KW-1185">Reference proteome</keyword>
<dbReference type="CDD" id="cd06261">
    <property type="entry name" value="TM_PBP2"/>
    <property type="match status" value="1"/>
</dbReference>
<feature type="transmembrane region" description="Helical" evidence="8">
    <location>
        <begin position="236"/>
        <end position="257"/>
    </location>
</feature>
<dbReference type="Pfam" id="PF00528">
    <property type="entry name" value="BPD_transp_1"/>
    <property type="match status" value="1"/>
</dbReference>
<gene>
    <name evidence="11" type="ORF">GCM10023322_36720</name>
</gene>
<dbReference type="PROSITE" id="PS50928">
    <property type="entry name" value="ABC_TM1"/>
    <property type="match status" value="1"/>
</dbReference>
<keyword evidence="7 8" id="KW-0472">Membrane</keyword>
<dbReference type="NCBIfam" id="TIGR03226">
    <property type="entry name" value="PhnU"/>
    <property type="match status" value="1"/>
</dbReference>
<evidence type="ECO:0000259" key="10">
    <source>
        <dbReference type="PROSITE" id="PS50928"/>
    </source>
</evidence>
<feature type="domain" description="ABC transmembrane type-1" evidence="10">
    <location>
        <begin position="57"/>
        <end position="257"/>
    </location>
</feature>
<keyword evidence="6 8" id="KW-1133">Transmembrane helix</keyword>
<keyword evidence="2 8" id="KW-0813">Transport</keyword>
<accession>A0ABP9RV10</accession>
<protein>
    <submittedName>
        <fullName evidence="11">2-aminoethylphosphonate ABC transporter permease subunit</fullName>
    </submittedName>
</protein>
<evidence type="ECO:0000256" key="1">
    <source>
        <dbReference type="ARBA" id="ARBA00004429"/>
    </source>
</evidence>
<feature type="compositionally biased region" description="Basic and acidic residues" evidence="9">
    <location>
        <begin position="269"/>
        <end position="279"/>
    </location>
</feature>
<dbReference type="PANTHER" id="PTHR43357:SF4">
    <property type="entry name" value="INNER MEMBRANE ABC TRANSPORTER PERMEASE PROTEIN YDCV"/>
    <property type="match status" value="1"/>
</dbReference>
<feature type="transmembrane region" description="Helical" evidence="8">
    <location>
        <begin position="192"/>
        <end position="216"/>
    </location>
</feature>
<dbReference type="Proteomes" id="UP001501570">
    <property type="component" value="Unassembled WGS sequence"/>
</dbReference>
<evidence type="ECO:0000256" key="8">
    <source>
        <dbReference type="RuleBase" id="RU363032"/>
    </source>
</evidence>
<evidence type="ECO:0000256" key="6">
    <source>
        <dbReference type="ARBA" id="ARBA00022989"/>
    </source>
</evidence>
<evidence type="ECO:0000256" key="4">
    <source>
        <dbReference type="ARBA" id="ARBA00022519"/>
    </source>
</evidence>
<comment type="similarity">
    <text evidence="8">Belongs to the binding-protein-dependent transport system permease family.</text>
</comment>
<keyword evidence="5 8" id="KW-0812">Transmembrane</keyword>
<proteinExistence type="inferred from homology"/>
<evidence type="ECO:0000256" key="9">
    <source>
        <dbReference type="SAM" id="MobiDB-lite"/>
    </source>
</evidence>
<feature type="transmembrane region" description="Helical" evidence="8">
    <location>
        <begin position="55"/>
        <end position="87"/>
    </location>
</feature>
<dbReference type="PANTHER" id="PTHR43357">
    <property type="entry name" value="INNER MEMBRANE ABC TRANSPORTER PERMEASE PROTEIN YDCV"/>
    <property type="match status" value="1"/>
</dbReference>
<evidence type="ECO:0000256" key="7">
    <source>
        <dbReference type="ARBA" id="ARBA00023136"/>
    </source>
</evidence>
<dbReference type="EMBL" id="BAABJQ010000010">
    <property type="protein sequence ID" value="GAA5187736.1"/>
    <property type="molecule type" value="Genomic_DNA"/>
</dbReference>